<evidence type="ECO:0008006" key="3">
    <source>
        <dbReference type="Google" id="ProtNLM"/>
    </source>
</evidence>
<name>A0A1Y1VVN4_9FUNG</name>
<dbReference type="Gene3D" id="3.30.200.20">
    <property type="entry name" value="Phosphorylase Kinase, domain 1"/>
    <property type="match status" value="1"/>
</dbReference>
<dbReference type="AlphaFoldDB" id="A0A1Y1VVN4"/>
<dbReference type="SUPFAM" id="SSF56112">
    <property type="entry name" value="Protein kinase-like (PK-like)"/>
    <property type="match status" value="1"/>
</dbReference>
<gene>
    <name evidence="1" type="ORF">BCR32DRAFT_286602</name>
</gene>
<evidence type="ECO:0000313" key="2">
    <source>
        <dbReference type="Proteomes" id="UP000193944"/>
    </source>
</evidence>
<proteinExistence type="predicted"/>
<protein>
    <recommendedName>
        <fullName evidence="3">Protein kinase domain-containing protein</fullName>
    </recommendedName>
</protein>
<evidence type="ECO:0000313" key="1">
    <source>
        <dbReference type="EMBL" id="ORX65263.1"/>
    </source>
</evidence>
<dbReference type="EMBL" id="MCFG01000471">
    <property type="protein sequence ID" value="ORX65263.1"/>
    <property type="molecule type" value="Genomic_DNA"/>
</dbReference>
<dbReference type="InterPro" id="IPR011009">
    <property type="entry name" value="Kinase-like_dom_sf"/>
</dbReference>
<keyword evidence="2" id="KW-1185">Reference proteome</keyword>
<accession>A0A1Y1VVN4</accession>
<dbReference type="Proteomes" id="UP000193944">
    <property type="component" value="Unassembled WGS sequence"/>
</dbReference>
<comment type="caution">
    <text evidence="1">The sequence shown here is derived from an EMBL/GenBank/DDBJ whole genome shotgun (WGS) entry which is preliminary data.</text>
</comment>
<reference evidence="1 2" key="2">
    <citation type="submission" date="2016-08" db="EMBL/GenBank/DDBJ databases">
        <title>Pervasive Adenine N6-methylation of Active Genes in Fungi.</title>
        <authorList>
            <consortium name="DOE Joint Genome Institute"/>
            <person name="Mondo S.J."/>
            <person name="Dannebaum R.O."/>
            <person name="Kuo R.C."/>
            <person name="Labutti K."/>
            <person name="Haridas S."/>
            <person name="Kuo A."/>
            <person name="Salamov A."/>
            <person name="Ahrendt S.R."/>
            <person name="Lipzen A."/>
            <person name="Sullivan W."/>
            <person name="Andreopoulos W.B."/>
            <person name="Clum A."/>
            <person name="Lindquist E."/>
            <person name="Daum C."/>
            <person name="Ramamoorthy G.K."/>
            <person name="Gryganskyi A."/>
            <person name="Culley D."/>
            <person name="Magnuson J.K."/>
            <person name="James T.Y."/>
            <person name="O'Malley M.A."/>
            <person name="Stajich J.E."/>
            <person name="Spatafora J.W."/>
            <person name="Visel A."/>
            <person name="Grigoriev I.V."/>
        </authorList>
    </citation>
    <scope>NUCLEOTIDE SEQUENCE [LARGE SCALE GENOMIC DNA]</scope>
    <source>
        <strain evidence="1 2">S4</strain>
    </source>
</reference>
<organism evidence="1 2">
    <name type="scientific">Anaeromyces robustus</name>
    <dbReference type="NCBI Taxonomy" id="1754192"/>
    <lineage>
        <taxon>Eukaryota</taxon>
        <taxon>Fungi</taxon>
        <taxon>Fungi incertae sedis</taxon>
        <taxon>Chytridiomycota</taxon>
        <taxon>Chytridiomycota incertae sedis</taxon>
        <taxon>Neocallimastigomycetes</taxon>
        <taxon>Neocallimastigales</taxon>
        <taxon>Neocallimastigaceae</taxon>
        <taxon>Anaeromyces</taxon>
    </lineage>
</organism>
<reference evidence="1 2" key="1">
    <citation type="submission" date="2016-08" db="EMBL/GenBank/DDBJ databases">
        <title>A Parts List for Fungal Cellulosomes Revealed by Comparative Genomics.</title>
        <authorList>
            <consortium name="DOE Joint Genome Institute"/>
            <person name="Haitjema C.H."/>
            <person name="Gilmore S.P."/>
            <person name="Henske J.K."/>
            <person name="Solomon K.V."/>
            <person name="De Groot R."/>
            <person name="Kuo A."/>
            <person name="Mondo S.J."/>
            <person name="Salamov A.A."/>
            <person name="Labutti K."/>
            <person name="Zhao Z."/>
            <person name="Chiniquy J."/>
            <person name="Barry K."/>
            <person name="Brewer H.M."/>
            <person name="Purvine S.O."/>
            <person name="Wright A.T."/>
            <person name="Boxma B."/>
            <person name="Van Alen T."/>
            <person name="Hackstein J.H."/>
            <person name="Baker S.E."/>
            <person name="Grigoriev I.V."/>
            <person name="O'Malley M.A."/>
        </authorList>
    </citation>
    <scope>NUCLEOTIDE SEQUENCE [LARGE SCALE GENOMIC DNA]</scope>
    <source>
        <strain evidence="1 2">S4</strain>
    </source>
</reference>
<dbReference type="OrthoDB" id="10403642at2759"/>
<sequence length="388" mass="46180">MVQFNSRNIEKAILPSWMPFISKDPQLILKTTECINDSIPYKNQNDENIITVQSILNTLAFSDQLMVGHLKDQFNYSNDDLEAINFKNKIIENYWNWTYHICWYIRCRYLKEFDLEVINYYNCCYGSKENKNNNYENNNTIHLSTPELAAALVHYSNNDNDHLNTEKNDSDQETIFDILNLHKNLCFELSNMKKGSNIDNEKKVFFLWWFISYNLLRILNNTVINLYDSQKLEKILGNEFLNEECSSMNNINFVYSTHSCFNYFTNDLLTYSNHYLNTLEEDHVLLLFFKDECDHENHHLLFNVLKNNNMKYIPMTFNSFITKMKKSEFYKEKCDYESIRVSKNIKDFTVTKQLGKGSSGFVRNAIHNKTGKKVYIKHIYLYNNIKTY</sequence>